<name>A0ABT7E5C1_9FIRM</name>
<dbReference type="Pfam" id="PF22564">
    <property type="entry name" value="HAAS"/>
    <property type="match status" value="1"/>
</dbReference>
<keyword evidence="1" id="KW-1133">Transmembrane helix</keyword>
<keyword evidence="1" id="KW-0472">Membrane</keyword>
<feature type="transmembrane region" description="Helical" evidence="1">
    <location>
        <begin position="149"/>
        <end position="170"/>
    </location>
</feature>
<dbReference type="EMBL" id="JASKYM010000001">
    <property type="protein sequence ID" value="MDK2562125.1"/>
    <property type="molecule type" value="Genomic_DNA"/>
</dbReference>
<reference evidence="2 3" key="1">
    <citation type="submission" date="2023-05" db="EMBL/GenBank/DDBJ databases">
        <title>Rombocin, a short stable natural nisin variant, displays selective antimicrobial activity against Listeria monocytogenes and employs dual mode of action to kill target bacterial strains.</title>
        <authorList>
            <person name="Wambui J."/>
            <person name="Stephan R."/>
            <person name="Kuipers O.P."/>
        </authorList>
    </citation>
    <scope>NUCLEOTIDE SEQUENCE [LARGE SCALE GENOMIC DNA]</scope>
    <source>
        <strain evidence="2 3">RC002</strain>
    </source>
</reference>
<comment type="caution">
    <text evidence="2">The sequence shown here is derived from an EMBL/GenBank/DDBJ whole genome shotgun (WGS) entry which is preliminary data.</text>
</comment>
<evidence type="ECO:0000313" key="3">
    <source>
        <dbReference type="Proteomes" id="UP001301012"/>
    </source>
</evidence>
<accession>A0ABT7E5C1</accession>
<gene>
    <name evidence="2" type="ORF">QOZ84_01080</name>
</gene>
<organism evidence="2 3">
    <name type="scientific">Romboutsia sedimentorum</name>
    <dbReference type="NCBI Taxonomy" id="1368474"/>
    <lineage>
        <taxon>Bacteria</taxon>
        <taxon>Bacillati</taxon>
        <taxon>Bacillota</taxon>
        <taxon>Clostridia</taxon>
        <taxon>Peptostreptococcales</taxon>
        <taxon>Peptostreptococcaceae</taxon>
        <taxon>Romboutsia</taxon>
    </lineage>
</organism>
<keyword evidence="3" id="KW-1185">Reference proteome</keyword>
<sequence>MNKTEFIKELKIKLKNFPSEELNDALSYYNEYFEDAQIDDTVDVEKELGSPSMVASQILSDYAVKDIKIKDKPSKNRISSIWFIILAIFAAPIALPLSFAMVILVGTLVFTIGSIVFSFGLCSVSILFSGILVFGTGLLSIISNFSSALLFMGVGLLLSGIGLLAFAGTFKFGNVVLKSILNLSNNLLKKINKNKR</sequence>
<evidence type="ECO:0000256" key="1">
    <source>
        <dbReference type="SAM" id="Phobius"/>
    </source>
</evidence>
<protein>
    <submittedName>
        <fullName evidence="2">DUF1700 domain-containing protein</fullName>
    </submittedName>
</protein>
<proteinExistence type="predicted"/>
<dbReference type="Proteomes" id="UP001301012">
    <property type="component" value="Unassembled WGS sequence"/>
</dbReference>
<feature type="transmembrane region" description="Helical" evidence="1">
    <location>
        <begin position="115"/>
        <end position="142"/>
    </location>
</feature>
<keyword evidence="1" id="KW-0812">Transmembrane</keyword>
<dbReference type="RefSeq" id="WP_284131110.1">
    <property type="nucleotide sequence ID" value="NZ_JASKYM010000001.1"/>
</dbReference>
<feature type="transmembrane region" description="Helical" evidence="1">
    <location>
        <begin position="81"/>
        <end position="109"/>
    </location>
</feature>
<evidence type="ECO:0000313" key="2">
    <source>
        <dbReference type="EMBL" id="MDK2562125.1"/>
    </source>
</evidence>